<dbReference type="Proteomes" id="UP001150925">
    <property type="component" value="Unassembled WGS sequence"/>
</dbReference>
<evidence type="ECO:0000259" key="8">
    <source>
        <dbReference type="PROSITE" id="PS51410"/>
    </source>
</evidence>
<dbReference type="Gene3D" id="1.10.800.10">
    <property type="entry name" value="Aromatic amino acid hydroxylase"/>
    <property type="match status" value="1"/>
</dbReference>
<evidence type="ECO:0000256" key="1">
    <source>
        <dbReference type="ARBA" id="ARBA00001954"/>
    </source>
</evidence>
<organism evidence="9 10">
    <name type="scientific">Dispira parvispora</name>
    <dbReference type="NCBI Taxonomy" id="1520584"/>
    <lineage>
        <taxon>Eukaryota</taxon>
        <taxon>Fungi</taxon>
        <taxon>Fungi incertae sedis</taxon>
        <taxon>Zoopagomycota</taxon>
        <taxon>Kickxellomycotina</taxon>
        <taxon>Dimargaritomycetes</taxon>
        <taxon>Dimargaritales</taxon>
        <taxon>Dimargaritaceae</taxon>
        <taxon>Dispira</taxon>
    </lineage>
</organism>
<evidence type="ECO:0000313" key="9">
    <source>
        <dbReference type="EMBL" id="KAJ1954499.1"/>
    </source>
</evidence>
<evidence type="ECO:0000256" key="7">
    <source>
        <dbReference type="ARBA" id="ARBA00023033"/>
    </source>
</evidence>
<evidence type="ECO:0000313" key="10">
    <source>
        <dbReference type="Proteomes" id="UP001150925"/>
    </source>
</evidence>
<dbReference type="PROSITE" id="PS51410">
    <property type="entry name" value="BH4_AAA_HYDROXYL_2"/>
    <property type="match status" value="1"/>
</dbReference>
<evidence type="ECO:0000256" key="6">
    <source>
        <dbReference type="ARBA" id="ARBA00023004"/>
    </source>
</evidence>
<dbReference type="InterPro" id="IPR036329">
    <property type="entry name" value="Aro-AA_hydroxylase_C_sf"/>
</dbReference>
<dbReference type="SUPFAM" id="SSF56534">
    <property type="entry name" value="Aromatic aminoacid monoxygenases, catalytic and oligomerization domains"/>
    <property type="match status" value="1"/>
</dbReference>
<evidence type="ECO:0000256" key="3">
    <source>
        <dbReference type="ARBA" id="ARBA00011995"/>
    </source>
</evidence>
<keyword evidence="6" id="KW-0408">Iron</keyword>
<proteinExistence type="inferred from homology"/>
<dbReference type="EC" id="1.14.16.1" evidence="3"/>
<name>A0A9W8AI45_9FUNG</name>
<dbReference type="InterPro" id="IPR036951">
    <property type="entry name" value="ArAA_hydroxylase_sf"/>
</dbReference>
<dbReference type="EMBL" id="JANBPY010002558">
    <property type="protein sequence ID" value="KAJ1954499.1"/>
    <property type="molecule type" value="Genomic_DNA"/>
</dbReference>
<comment type="caution">
    <text evidence="9">The sequence shown here is derived from an EMBL/GenBank/DDBJ whole genome shotgun (WGS) entry which is preliminary data.</text>
</comment>
<keyword evidence="7" id="KW-0503">Monooxygenase</keyword>
<gene>
    <name evidence="9" type="ORF">IWQ62_005742</name>
</gene>
<feature type="non-terminal residue" evidence="9">
    <location>
        <position position="1"/>
    </location>
</feature>
<evidence type="ECO:0000256" key="5">
    <source>
        <dbReference type="ARBA" id="ARBA00023002"/>
    </source>
</evidence>
<dbReference type="PANTHER" id="PTHR11473:SF24">
    <property type="entry name" value="PHENYLALANINE-4-HYDROXYLASE"/>
    <property type="match status" value="1"/>
</dbReference>
<dbReference type="AlphaFoldDB" id="A0A9W8AI45"/>
<dbReference type="PANTHER" id="PTHR11473">
    <property type="entry name" value="AROMATIC AMINO ACID HYDROXYLASE"/>
    <property type="match status" value="1"/>
</dbReference>
<dbReference type="PRINTS" id="PR00372">
    <property type="entry name" value="FYWHYDRXLASE"/>
</dbReference>
<reference evidence="9" key="1">
    <citation type="submission" date="2022-07" db="EMBL/GenBank/DDBJ databases">
        <title>Phylogenomic reconstructions and comparative analyses of Kickxellomycotina fungi.</title>
        <authorList>
            <person name="Reynolds N.K."/>
            <person name="Stajich J.E."/>
            <person name="Barry K."/>
            <person name="Grigoriev I.V."/>
            <person name="Crous P."/>
            <person name="Smith M.E."/>
        </authorList>
    </citation>
    <scope>NUCLEOTIDE SEQUENCE</scope>
    <source>
        <strain evidence="9">RSA 1196</strain>
    </source>
</reference>
<dbReference type="InterPro" id="IPR001273">
    <property type="entry name" value="ArAA_hydroxylase"/>
</dbReference>
<dbReference type="Pfam" id="PF00351">
    <property type="entry name" value="Biopterin_H"/>
    <property type="match status" value="1"/>
</dbReference>
<dbReference type="GO" id="GO:0004505">
    <property type="term" value="F:phenylalanine 4-monooxygenase activity"/>
    <property type="evidence" value="ECO:0007669"/>
    <property type="project" value="UniProtKB-EC"/>
</dbReference>
<keyword evidence="10" id="KW-1185">Reference proteome</keyword>
<evidence type="ECO:0000256" key="4">
    <source>
        <dbReference type="ARBA" id="ARBA00022723"/>
    </source>
</evidence>
<dbReference type="OrthoDB" id="983542at2759"/>
<keyword evidence="5" id="KW-0560">Oxidoreductase</keyword>
<dbReference type="GO" id="GO:0005506">
    <property type="term" value="F:iron ion binding"/>
    <property type="evidence" value="ECO:0007669"/>
    <property type="project" value="InterPro"/>
</dbReference>
<keyword evidence="4" id="KW-0479">Metal-binding</keyword>
<sequence length="98" mass="11569">YCLSDTPQRRPFDPSKTCVQKYPVTEYQPVYFVAESFNDAKEKVREFAKSLKRPFDVRYDPYTQTIEVLDNKDKLVRYAQSIKSDMEILTHALETISH</sequence>
<feature type="domain" description="Biopterin-dependent aromatic amino acid hydroxylase family profile" evidence="8">
    <location>
        <begin position="1"/>
        <end position="97"/>
    </location>
</feature>
<protein>
    <recommendedName>
        <fullName evidence="3">phenylalanine 4-monooxygenase</fullName>
        <ecNumber evidence="3">1.14.16.1</ecNumber>
    </recommendedName>
</protein>
<accession>A0A9W8AI45</accession>
<comment type="cofactor">
    <cofactor evidence="1">
        <name>Fe(2+)</name>
        <dbReference type="ChEBI" id="CHEBI:29033"/>
    </cofactor>
</comment>
<dbReference type="InterPro" id="IPR019774">
    <property type="entry name" value="Aromatic-AA_hydroxylase_C"/>
</dbReference>
<evidence type="ECO:0000256" key="2">
    <source>
        <dbReference type="ARBA" id="ARBA00009712"/>
    </source>
</evidence>
<comment type="similarity">
    <text evidence="2">Belongs to the biopterin-dependent aromatic amino acid hydroxylase family.</text>
</comment>